<dbReference type="AlphaFoldDB" id="A0A2W5HQ60"/>
<sequence>MQARATATLTELKRTIGPYGKPLHVTVTTVTPGVTTSNNYINAAGQTPRAGFETGGLRDQYNNWLKSLVGGGLVDACLDIGASIEDTAAPGRFISNGTSNYATTDGIHPTAASVGIMSPMITSWAQGLRP</sequence>
<dbReference type="EMBL" id="QFOT01000047">
    <property type="protein sequence ID" value="PZP55869.1"/>
    <property type="molecule type" value="Genomic_DNA"/>
</dbReference>
<evidence type="ECO:0008006" key="3">
    <source>
        <dbReference type="Google" id="ProtNLM"/>
    </source>
</evidence>
<reference evidence="1 2" key="1">
    <citation type="submission" date="2017-08" db="EMBL/GenBank/DDBJ databases">
        <title>Infants hospitalized years apart are colonized by the same room-sourced microbial strains.</title>
        <authorList>
            <person name="Brooks B."/>
            <person name="Olm M.R."/>
            <person name="Firek B.A."/>
            <person name="Baker R."/>
            <person name="Thomas B.C."/>
            <person name="Morowitz M.J."/>
            <person name="Banfield J.F."/>
        </authorList>
    </citation>
    <scope>NUCLEOTIDE SEQUENCE [LARGE SCALE GENOMIC DNA]</scope>
    <source>
        <strain evidence="1">S2_006_000_R2_64</strain>
    </source>
</reference>
<comment type="caution">
    <text evidence="1">The sequence shown here is derived from an EMBL/GenBank/DDBJ whole genome shotgun (WGS) entry which is preliminary data.</text>
</comment>
<organism evidence="1 2">
    <name type="scientific">Micavibrio aeruginosavorus</name>
    <dbReference type="NCBI Taxonomy" id="349221"/>
    <lineage>
        <taxon>Bacteria</taxon>
        <taxon>Pseudomonadati</taxon>
        <taxon>Bdellovibrionota</taxon>
        <taxon>Bdellovibrionia</taxon>
        <taxon>Bdellovibrionales</taxon>
        <taxon>Pseudobdellovibrionaceae</taxon>
        <taxon>Micavibrio</taxon>
    </lineage>
</organism>
<proteinExistence type="predicted"/>
<evidence type="ECO:0000313" key="2">
    <source>
        <dbReference type="Proteomes" id="UP000249739"/>
    </source>
</evidence>
<protein>
    <recommendedName>
        <fullName evidence="3">SGNH hydrolase-type esterase domain-containing protein</fullName>
    </recommendedName>
</protein>
<dbReference type="Proteomes" id="UP000249739">
    <property type="component" value="Unassembled WGS sequence"/>
</dbReference>
<evidence type="ECO:0000313" key="1">
    <source>
        <dbReference type="EMBL" id="PZP55869.1"/>
    </source>
</evidence>
<accession>A0A2W5HQ60</accession>
<name>A0A2W5HQ60_9BACT</name>
<gene>
    <name evidence="1" type="ORF">DI586_05565</name>
</gene>